<dbReference type="InterPro" id="IPR037069">
    <property type="entry name" value="AcylCoA_DH/ox_N_sf"/>
</dbReference>
<dbReference type="GO" id="GO:0033539">
    <property type="term" value="P:fatty acid beta-oxidation using acyl-CoA dehydrogenase"/>
    <property type="evidence" value="ECO:0007669"/>
    <property type="project" value="TreeGrafter"/>
</dbReference>
<sequence length="398" mass="42807">MTDGLAPVETPTSLLDTIPTLEPVIRAGLDDLERGILPAEIMRAVEEAGILDVWIPSKVSGKEADPVDWLKAVEAIARIDASVGWAVIVLSGHVRLLTVDHYTRFSELTNGRVLPAFASAPRGRAVAVEGGYRVTGRWPFASGSTYATWHGGVAMVVTEDGTPQMAPNGLHPMMIQVMWPADQGKVVETWDGLGLRGTASHDIEVEDLFVPDGQALLEPFPLRAEHATERVRELGVLAHGTHALGLARGALDEFQRIVASKPIPGSRSAAVMGHTESHRIAFAKADALLRAARSLLYGAVEDALVAAAHDELPMDQRVAIRQANIFAVRSCREVVDEIFKIAGTSAVYRGPVIERAFRDMSTAANHNLPLESSYESVGAYMLTKNSSEGPVSVGTPFF</sequence>
<evidence type="ECO:0000313" key="6">
    <source>
        <dbReference type="Proteomes" id="UP000326907"/>
    </source>
</evidence>
<comment type="caution">
    <text evidence="5">The sequence shown here is derived from an EMBL/GenBank/DDBJ whole genome shotgun (WGS) entry which is preliminary data.</text>
</comment>
<dbReference type="PANTHER" id="PTHR48083:SF5">
    <property type="entry name" value="NRGC PROTEIN"/>
    <property type="match status" value="1"/>
</dbReference>
<dbReference type="InterPro" id="IPR013107">
    <property type="entry name" value="Acyl-CoA_DH_C"/>
</dbReference>
<evidence type="ECO:0000256" key="1">
    <source>
        <dbReference type="ARBA" id="ARBA00023002"/>
    </source>
</evidence>
<comment type="similarity">
    <text evidence="2">Belongs to the HpaH/HsaA monooxygenase family.</text>
</comment>
<dbReference type="Gene3D" id="1.10.540.10">
    <property type="entry name" value="Acyl-CoA dehydrogenase/oxidase, N-terminal domain"/>
    <property type="match status" value="1"/>
</dbReference>
<organism evidence="5 6">
    <name type="scientific">Streptomyces arboris</name>
    <dbReference type="NCBI Taxonomy" id="2600619"/>
    <lineage>
        <taxon>Bacteria</taxon>
        <taxon>Bacillati</taxon>
        <taxon>Actinomycetota</taxon>
        <taxon>Actinomycetes</taxon>
        <taxon>Kitasatosporales</taxon>
        <taxon>Streptomycetaceae</taxon>
        <taxon>Streptomyces</taxon>
    </lineage>
</organism>
<dbReference type="Gene3D" id="2.40.110.10">
    <property type="entry name" value="Butyryl-CoA Dehydrogenase, subunit A, domain 2"/>
    <property type="match status" value="1"/>
</dbReference>
<feature type="domain" description="Acyl-CoA dehydrogenase/oxidase N-terminal" evidence="3">
    <location>
        <begin position="33"/>
        <end position="92"/>
    </location>
</feature>
<keyword evidence="6" id="KW-1185">Reference proteome</keyword>
<dbReference type="Gene3D" id="1.20.140.10">
    <property type="entry name" value="Butyryl-CoA Dehydrogenase, subunit A, domain 3"/>
    <property type="match status" value="1"/>
</dbReference>
<evidence type="ECO:0000256" key="2">
    <source>
        <dbReference type="ARBA" id="ARBA00049661"/>
    </source>
</evidence>
<dbReference type="InterPro" id="IPR013786">
    <property type="entry name" value="AcylCoA_DH/ox_N"/>
</dbReference>
<dbReference type="Pfam" id="PF08028">
    <property type="entry name" value="Acyl-CoA_dh_2"/>
    <property type="match status" value="1"/>
</dbReference>
<reference evidence="5 6" key="1">
    <citation type="submission" date="2019-09" db="EMBL/GenBank/DDBJ databases">
        <authorList>
            <person name="Liu P."/>
        </authorList>
    </citation>
    <scope>NUCLEOTIDE SEQUENCE [LARGE SCALE GENOMIC DNA]</scope>
    <source>
        <strain evidence="5 6">TRM68085</strain>
    </source>
</reference>
<evidence type="ECO:0000259" key="4">
    <source>
        <dbReference type="Pfam" id="PF08028"/>
    </source>
</evidence>
<dbReference type="InterPro" id="IPR009100">
    <property type="entry name" value="AcylCoA_DH/oxidase_NM_dom_sf"/>
</dbReference>
<evidence type="ECO:0000313" key="5">
    <source>
        <dbReference type="EMBL" id="KAB2592581.1"/>
    </source>
</evidence>
<evidence type="ECO:0000259" key="3">
    <source>
        <dbReference type="Pfam" id="PF02771"/>
    </source>
</evidence>
<evidence type="ECO:0008006" key="7">
    <source>
        <dbReference type="Google" id="ProtNLM"/>
    </source>
</evidence>
<proteinExistence type="inferred from homology"/>
<dbReference type="SUPFAM" id="SSF56645">
    <property type="entry name" value="Acyl-CoA dehydrogenase NM domain-like"/>
    <property type="match status" value="1"/>
</dbReference>
<dbReference type="EMBL" id="VYUA01000007">
    <property type="protein sequence ID" value="KAB2592581.1"/>
    <property type="molecule type" value="Genomic_DNA"/>
</dbReference>
<dbReference type="GO" id="GO:0050660">
    <property type="term" value="F:flavin adenine dinucleotide binding"/>
    <property type="evidence" value="ECO:0007669"/>
    <property type="project" value="InterPro"/>
</dbReference>
<dbReference type="SUPFAM" id="SSF47203">
    <property type="entry name" value="Acyl-CoA dehydrogenase C-terminal domain-like"/>
    <property type="match status" value="1"/>
</dbReference>
<dbReference type="PIRSF" id="PIRSF016578">
    <property type="entry name" value="HsaA"/>
    <property type="match status" value="1"/>
</dbReference>
<dbReference type="RefSeq" id="WP_151510133.1">
    <property type="nucleotide sequence ID" value="NZ_VYUA01000007.1"/>
</dbReference>
<keyword evidence="1" id="KW-0560">Oxidoreductase</keyword>
<dbReference type="Proteomes" id="UP000326907">
    <property type="component" value="Unassembled WGS sequence"/>
</dbReference>
<dbReference type="PANTHER" id="PTHR48083">
    <property type="entry name" value="MEDIUM-CHAIN SPECIFIC ACYL-COA DEHYDROGENASE, MITOCHONDRIAL-RELATED"/>
    <property type="match status" value="1"/>
</dbReference>
<dbReference type="InterPro" id="IPR036250">
    <property type="entry name" value="AcylCo_DH-like_C"/>
</dbReference>
<accession>A0A5N5ERV8</accession>
<feature type="domain" description="Acyl-CoA dehydrogenase C-terminal" evidence="4">
    <location>
        <begin position="238"/>
        <end position="367"/>
    </location>
</feature>
<name>A0A5N5ERV8_9ACTN</name>
<dbReference type="GO" id="GO:0005737">
    <property type="term" value="C:cytoplasm"/>
    <property type="evidence" value="ECO:0007669"/>
    <property type="project" value="TreeGrafter"/>
</dbReference>
<protein>
    <recommendedName>
        <fullName evidence="7">Acyl-CoA dehydrogenase</fullName>
    </recommendedName>
</protein>
<dbReference type="InterPro" id="IPR046373">
    <property type="entry name" value="Acyl-CoA_Oxase/DH_mid-dom_sf"/>
</dbReference>
<dbReference type="Pfam" id="PF02771">
    <property type="entry name" value="Acyl-CoA_dh_N"/>
    <property type="match status" value="1"/>
</dbReference>
<dbReference type="GO" id="GO:0003995">
    <property type="term" value="F:acyl-CoA dehydrogenase activity"/>
    <property type="evidence" value="ECO:0007669"/>
    <property type="project" value="TreeGrafter"/>
</dbReference>
<dbReference type="AlphaFoldDB" id="A0A5N5ERV8"/>
<gene>
    <name evidence="5" type="ORF">F5983_10915</name>
</gene>
<dbReference type="InterPro" id="IPR050741">
    <property type="entry name" value="Acyl-CoA_dehydrogenase"/>
</dbReference>